<dbReference type="AlphaFoldDB" id="I5C0S0"/>
<dbReference type="RefSeq" id="WP_009055890.1">
    <property type="nucleotide sequence ID" value="NZ_AJYA01000030.1"/>
</dbReference>
<evidence type="ECO:0008006" key="3">
    <source>
        <dbReference type="Google" id="ProtNLM"/>
    </source>
</evidence>
<dbReference type="Proteomes" id="UP000005551">
    <property type="component" value="Unassembled WGS sequence"/>
</dbReference>
<protein>
    <recommendedName>
        <fullName evidence="3">DNA polymerase III subunit gamma/tau</fullName>
    </recommendedName>
</protein>
<dbReference type="OrthoDB" id="877403at2"/>
<sequence>MRLAVCRGKPKPGATLFKQRFQHEPPSRLRLFLTSEIQETVFLKNRPEFLLRLRRAFDHRDLQLEYEIKEEQQSAAERLYTSSDKFQYLLQKHPALGDFKRRFGLETDF</sequence>
<proteinExistence type="predicted"/>
<evidence type="ECO:0000313" key="1">
    <source>
        <dbReference type="EMBL" id="EIM75422.1"/>
    </source>
</evidence>
<name>I5C0S0_9BACT</name>
<dbReference type="STRING" id="1189621.A3SI_13527"/>
<comment type="caution">
    <text evidence="1">The sequence shown here is derived from an EMBL/GenBank/DDBJ whole genome shotgun (WGS) entry which is preliminary data.</text>
</comment>
<dbReference type="EMBL" id="AJYA01000030">
    <property type="protein sequence ID" value="EIM75422.1"/>
    <property type="molecule type" value="Genomic_DNA"/>
</dbReference>
<organism evidence="1 2">
    <name type="scientific">Nitritalea halalkaliphila LW7</name>
    <dbReference type="NCBI Taxonomy" id="1189621"/>
    <lineage>
        <taxon>Bacteria</taxon>
        <taxon>Pseudomonadati</taxon>
        <taxon>Bacteroidota</taxon>
        <taxon>Cytophagia</taxon>
        <taxon>Cytophagales</taxon>
        <taxon>Cyclobacteriaceae</taxon>
        <taxon>Nitritalea</taxon>
    </lineage>
</organism>
<reference evidence="1 2" key="1">
    <citation type="submission" date="2012-05" db="EMBL/GenBank/DDBJ databases">
        <title>Genome sequence of Nitritalea halalkaliphila LW7.</title>
        <authorList>
            <person name="Jangir P.K."/>
            <person name="Singh A."/>
            <person name="Shivaji S."/>
            <person name="Sharma R."/>
        </authorList>
    </citation>
    <scope>NUCLEOTIDE SEQUENCE [LARGE SCALE GENOMIC DNA]</scope>
    <source>
        <strain evidence="1 2">LW7</strain>
    </source>
</reference>
<accession>I5C0S0</accession>
<gene>
    <name evidence="1" type="ORF">A3SI_13527</name>
</gene>
<keyword evidence="2" id="KW-1185">Reference proteome</keyword>
<evidence type="ECO:0000313" key="2">
    <source>
        <dbReference type="Proteomes" id="UP000005551"/>
    </source>
</evidence>